<proteinExistence type="predicted"/>
<dbReference type="InterPro" id="IPR003542">
    <property type="entry name" value="Enbac_synth_compD-like"/>
</dbReference>
<dbReference type="GO" id="GO:0008897">
    <property type="term" value="F:holo-[acyl-carrier-protein] synthase activity"/>
    <property type="evidence" value="ECO:0007669"/>
    <property type="project" value="InterPro"/>
</dbReference>
<dbReference type="GO" id="GO:0000287">
    <property type="term" value="F:magnesium ion binding"/>
    <property type="evidence" value="ECO:0007669"/>
    <property type="project" value="InterPro"/>
</dbReference>
<feature type="domain" description="4'-phosphopantetheinyl transferase" evidence="2">
    <location>
        <begin position="129"/>
        <end position="211"/>
    </location>
</feature>
<dbReference type="InterPro" id="IPR041354">
    <property type="entry name" value="4PPT_N"/>
</dbReference>
<evidence type="ECO:0000259" key="3">
    <source>
        <dbReference type="Pfam" id="PF17837"/>
    </source>
</evidence>
<dbReference type="EMBL" id="LAZR01000001">
    <property type="protein sequence ID" value="KKO12811.1"/>
    <property type="molecule type" value="Genomic_DNA"/>
</dbReference>
<dbReference type="PRINTS" id="PR01399">
    <property type="entry name" value="ENTSNTHTASED"/>
</dbReference>
<evidence type="ECO:0000313" key="4">
    <source>
        <dbReference type="EMBL" id="KKO12811.1"/>
    </source>
</evidence>
<protein>
    <recommendedName>
        <fullName evidence="5">4'-phosphopantetheinyl transferase domain-containing protein</fullName>
    </recommendedName>
</protein>
<name>A0A0F9W6B9_9ZZZZ</name>
<dbReference type="PANTHER" id="PTHR38096:SF1">
    <property type="entry name" value="ENTEROBACTIN SYNTHASE COMPONENT D"/>
    <property type="match status" value="1"/>
</dbReference>
<dbReference type="GO" id="GO:0009239">
    <property type="term" value="P:enterobactin biosynthetic process"/>
    <property type="evidence" value="ECO:0007669"/>
    <property type="project" value="InterPro"/>
</dbReference>
<dbReference type="PANTHER" id="PTHR38096">
    <property type="entry name" value="ENTEROBACTIN SYNTHASE COMPONENT D"/>
    <property type="match status" value="1"/>
</dbReference>
<dbReference type="GO" id="GO:0005886">
    <property type="term" value="C:plasma membrane"/>
    <property type="evidence" value="ECO:0007669"/>
    <property type="project" value="TreeGrafter"/>
</dbReference>
<evidence type="ECO:0008006" key="5">
    <source>
        <dbReference type="Google" id="ProtNLM"/>
    </source>
</evidence>
<dbReference type="InterPro" id="IPR037143">
    <property type="entry name" value="4-PPantetheinyl_Trfase_dom_sf"/>
</dbReference>
<accession>A0A0F9W6B9</accession>
<dbReference type="Pfam" id="PF17837">
    <property type="entry name" value="4PPT_N"/>
    <property type="match status" value="1"/>
</dbReference>
<feature type="domain" description="4'-phosphopantetheinyl transferase N-terminal" evidence="3">
    <location>
        <begin position="60"/>
        <end position="122"/>
    </location>
</feature>
<dbReference type="SUPFAM" id="SSF56214">
    <property type="entry name" value="4'-phosphopantetheinyl transferase"/>
    <property type="match status" value="1"/>
</dbReference>
<dbReference type="Pfam" id="PF01648">
    <property type="entry name" value="ACPS"/>
    <property type="match status" value="1"/>
</dbReference>
<dbReference type="AlphaFoldDB" id="A0A0F9W6B9"/>
<organism evidence="4">
    <name type="scientific">marine sediment metagenome</name>
    <dbReference type="NCBI Taxonomy" id="412755"/>
    <lineage>
        <taxon>unclassified sequences</taxon>
        <taxon>metagenomes</taxon>
        <taxon>ecological metagenomes</taxon>
    </lineage>
</organism>
<reference evidence="4" key="1">
    <citation type="journal article" date="2015" name="Nature">
        <title>Complex archaea that bridge the gap between prokaryotes and eukaryotes.</title>
        <authorList>
            <person name="Spang A."/>
            <person name="Saw J.H."/>
            <person name="Jorgensen S.L."/>
            <person name="Zaremba-Niedzwiedzka K."/>
            <person name="Martijn J."/>
            <person name="Lind A.E."/>
            <person name="van Eijk R."/>
            <person name="Schleper C."/>
            <person name="Guy L."/>
            <person name="Ettema T.J."/>
        </authorList>
    </citation>
    <scope>NUCLEOTIDE SEQUENCE</scope>
</reference>
<dbReference type="InterPro" id="IPR008278">
    <property type="entry name" value="4-PPantetheinyl_Trfase_dom"/>
</dbReference>
<keyword evidence="1" id="KW-0808">Transferase</keyword>
<comment type="caution">
    <text evidence="4">The sequence shown here is derived from an EMBL/GenBank/DDBJ whole genome shotgun (WGS) entry which is preliminary data.</text>
</comment>
<sequence>MLSCSIPAKAVQQTSIMIRQLSPPLAIDSDCYQVSCHFDRTLFHDETANQLGLILPAKMDSAVQKRKAEFLAGRYCARAALAQLDSNLDAAVGIGANRVPLWPPGLVGSITHSHCYASAVVARQQHIRAVGLDSETWIKKSNRENVSSLILTPSETRSGQIQLFDSPLHFLTLVFSAKESLFKCLFPLVNRFFDFQAAIISPLPSGSASGGKFRFELLEDLDTEFRAGYSGYGTYAMDATGVHTAIVLRAQTRD</sequence>
<evidence type="ECO:0000259" key="2">
    <source>
        <dbReference type="Pfam" id="PF01648"/>
    </source>
</evidence>
<evidence type="ECO:0000256" key="1">
    <source>
        <dbReference type="ARBA" id="ARBA00022679"/>
    </source>
</evidence>
<dbReference type="GO" id="GO:0009366">
    <property type="term" value="C:enterobactin synthetase complex"/>
    <property type="evidence" value="ECO:0007669"/>
    <property type="project" value="InterPro"/>
</dbReference>
<gene>
    <name evidence="4" type="ORF">LCGC14_0008280</name>
</gene>